<evidence type="ECO:0000313" key="6">
    <source>
        <dbReference type="WBParaSite" id="PSAMB.scaffold685size43781.g7973.t1"/>
    </source>
</evidence>
<protein>
    <recommendedName>
        <fullName evidence="2">Protein KRI1 homolog</fullName>
    </recommendedName>
</protein>
<sequence>MPKKNGAALIDSDEDEAGDNGLHINQAYATRYDNWRRLEEMQKFKDRYGENAELSDSGDSSSSEEPAEWSTEQEKDFLKALSALKSKDPKIYDEQQRFFHEAPASAEPSPDKKPKKTKEKPMFLKDYERKLVVDRGGDISDEDEDGPGPSMGPSYYEKQNALKNELKTALLDEDDDDDDDELLKKRVKTEEHQKEEDEDYYEWLKGRKESPDTEDKKALKPLKDIWSDPNLDADERFLRDYLLNKRYDATDSNEVPTYDEIVNDPEAPEDPEEEEEQLERERDFERKYNFRFEEPDQEFIKQFPRTVKESLRRPDERRKKQRDSYKERKEQEKQQKRDEIKQMKTMKRKEIEEKLKKLKAISGDEELPVDMDDLEGDFDPAEYDRKMQKMFNDKYYSQGVEDEEKPQFSDSEGDEDLPNYDEFPIGSTAGAANADQVEENVEAPTASAEDAPSGSKRKRKRKRNSKFAEAVSREKPRFDPSEKTFEEYFNEYYKLDYEDVIGDTTTRFKYRSVPVNDFGLTVEEILNADDRQLNAWASLKKTTQYRSDKEEQYDVQAYKKKAQDVAKKQRVFTSDFGGKRKKTSRNEEDDAEDVAPVDSSSATNATAETSKSRKKKNKKNKNKSSTDGANDAPTSANTSASNAPPAEKKEASKARRRNKKKVPLDTVSDDRLRAYGVNPNKFRNKLARKQQKTNA</sequence>
<feature type="compositionally biased region" description="Basic and acidic residues" evidence="3">
    <location>
        <begin position="119"/>
        <end position="138"/>
    </location>
</feature>
<comment type="similarity">
    <text evidence="1">Belongs to the KRI1 family.</text>
</comment>
<dbReference type="GO" id="GO:0030686">
    <property type="term" value="C:90S preribosome"/>
    <property type="evidence" value="ECO:0007669"/>
    <property type="project" value="TreeGrafter"/>
</dbReference>
<feature type="region of interest" description="Disordered" evidence="3">
    <location>
        <begin position="92"/>
        <end position="162"/>
    </location>
</feature>
<name>A0A914X8F6_9BILA</name>
<evidence type="ECO:0000259" key="4">
    <source>
        <dbReference type="Pfam" id="PF12936"/>
    </source>
</evidence>
<feature type="compositionally biased region" description="Basic and acidic residues" evidence="3">
    <location>
        <begin position="306"/>
        <end position="348"/>
    </location>
</feature>
<feature type="compositionally biased region" description="Basic and acidic residues" evidence="3">
    <location>
        <begin position="202"/>
        <end position="226"/>
    </location>
</feature>
<feature type="region of interest" description="Disordered" evidence="3">
    <location>
        <begin position="246"/>
        <end position="289"/>
    </location>
</feature>
<evidence type="ECO:0000256" key="2">
    <source>
        <dbReference type="ARBA" id="ARBA00017294"/>
    </source>
</evidence>
<dbReference type="InterPro" id="IPR018034">
    <property type="entry name" value="Kri1"/>
</dbReference>
<feature type="region of interest" description="Disordered" evidence="3">
    <location>
        <begin position="558"/>
        <end position="695"/>
    </location>
</feature>
<proteinExistence type="inferred from homology"/>
<feature type="compositionally biased region" description="Low complexity" evidence="3">
    <location>
        <begin position="623"/>
        <end position="645"/>
    </location>
</feature>
<dbReference type="Pfam" id="PF05178">
    <property type="entry name" value="Kri1"/>
    <property type="match status" value="1"/>
</dbReference>
<feature type="compositionally biased region" description="Basic and acidic residues" evidence="3">
    <location>
        <begin position="279"/>
        <end position="289"/>
    </location>
</feature>
<dbReference type="PANTHER" id="PTHR14490:SF5">
    <property type="entry name" value="PROTEIN KRI1 HOMOLOG"/>
    <property type="match status" value="1"/>
</dbReference>
<feature type="compositionally biased region" description="Basic residues" evidence="3">
    <location>
        <begin position="612"/>
        <end position="622"/>
    </location>
</feature>
<feature type="region of interest" description="Disordered" evidence="3">
    <location>
        <begin position="47"/>
        <end position="74"/>
    </location>
</feature>
<dbReference type="Proteomes" id="UP000887566">
    <property type="component" value="Unplaced"/>
</dbReference>
<dbReference type="PANTHER" id="PTHR14490">
    <property type="entry name" value="ZINC FINGER, ZZ TYPE"/>
    <property type="match status" value="1"/>
</dbReference>
<dbReference type="GO" id="GO:0005730">
    <property type="term" value="C:nucleolus"/>
    <property type="evidence" value="ECO:0007669"/>
    <property type="project" value="TreeGrafter"/>
</dbReference>
<dbReference type="Pfam" id="PF12936">
    <property type="entry name" value="Kri1_C"/>
    <property type="match status" value="1"/>
</dbReference>
<feature type="compositionally biased region" description="Basic residues" evidence="3">
    <location>
        <begin position="682"/>
        <end position="695"/>
    </location>
</feature>
<dbReference type="AlphaFoldDB" id="A0A914X8F6"/>
<accession>A0A914X8F6</accession>
<keyword evidence="5" id="KW-1185">Reference proteome</keyword>
<reference evidence="6" key="1">
    <citation type="submission" date="2022-11" db="UniProtKB">
        <authorList>
            <consortium name="WormBaseParasite"/>
        </authorList>
    </citation>
    <scope>IDENTIFICATION</scope>
</reference>
<dbReference type="InterPro" id="IPR024626">
    <property type="entry name" value="Kri1-like_C"/>
</dbReference>
<evidence type="ECO:0000313" key="5">
    <source>
        <dbReference type="Proteomes" id="UP000887566"/>
    </source>
</evidence>
<feature type="region of interest" description="Disordered" evidence="3">
    <location>
        <begin position="1"/>
        <end position="21"/>
    </location>
</feature>
<evidence type="ECO:0000256" key="3">
    <source>
        <dbReference type="SAM" id="MobiDB-lite"/>
    </source>
</evidence>
<organism evidence="5 6">
    <name type="scientific">Plectus sambesii</name>
    <dbReference type="NCBI Taxonomy" id="2011161"/>
    <lineage>
        <taxon>Eukaryota</taxon>
        <taxon>Metazoa</taxon>
        <taxon>Ecdysozoa</taxon>
        <taxon>Nematoda</taxon>
        <taxon>Chromadorea</taxon>
        <taxon>Plectida</taxon>
        <taxon>Plectina</taxon>
        <taxon>Plectoidea</taxon>
        <taxon>Plectidae</taxon>
        <taxon>Plectus</taxon>
    </lineage>
</organism>
<feature type="compositionally biased region" description="Basic and acidic residues" evidence="3">
    <location>
        <begin position="186"/>
        <end position="195"/>
    </location>
</feature>
<feature type="region of interest" description="Disordered" evidence="3">
    <location>
        <begin position="303"/>
        <end position="348"/>
    </location>
</feature>
<dbReference type="GO" id="GO:0000447">
    <property type="term" value="P:endonucleolytic cleavage in ITS1 to separate SSU-rRNA from 5.8S rRNA and LSU-rRNA from tricistronic rRNA transcript (SSU-rRNA, 5.8S rRNA, LSU-rRNA)"/>
    <property type="evidence" value="ECO:0007669"/>
    <property type="project" value="TreeGrafter"/>
</dbReference>
<feature type="region of interest" description="Disordered" evidence="3">
    <location>
        <begin position="186"/>
        <end position="229"/>
    </location>
</feature>
<feature type="region of interest" description="Disordered" evidence="3">
    <location>
        <begin position="394"/>
        <end position="476"/>
    </location>
</feature>
<feature type="compositionally biased region" description="Basic residues" evidence="3">
    <location>
        <begin position="455"/>
        <end position="465"/>
    </location>
</feature>
<dbReference type="WBParaSite" id="PSAMB.scaffold685size43781.g7973.t1">
    <property type="protein sequence ID" value="PSAMB.scaffold685size43781.g7973.t1"/>
    <property type="gene ID" value="PSAMB.scaffold685size43781.g7973"/>
</dbReference>
<feature type="domain" description="Kri1-like C-terminal" evidence="4">
    <location>
        <begin position="483"/>
        <end position="570"/>
    </location>
</feature>
<feature type="compositionally biased region" description="Acidic residues" evidence="3">
    <location>
        <begin position="261"/>
        <end position="278"/>
    </location>
</feature>
<feature type="compositionally biased region" description="Low complexity" evidence="3">
    <location>
        <begin position="596"/>
        <end position="609"/>
    </location>
</feature>
<evidence type="ECO:0000256" key="1">
    <source>
        <dbReference type="ARBA" id="ARBA00007473"/>
    </source>
</evidence>